<name>A0ABQ7GTV8_DUNSA</name>
<sequence length="185" mass="21229">MPNNVMSPAADDVAHLAAMSQEPSRLELERWHCNLIDYLRTLPSVSPTTLSQIETFLRSHEACLPLALRAVKVWTFLARYLLHPEHAFALHQRLLQAVYAQWPSSSLGPYPVWVPSAEDIHRHNITDFLSHFQVILRGLTSRSYQCIVDKAMIVFHFYSHGKHFSVPHAGSSCINMLKEWSRKMI</sequence>
<proteinExistence type="predicted"/>
<dbReference type="Proteomes" id="UP000815325">
    <property type="component" value="Unassembled WGS sequence"/>
</dbReference>
<organism evidence="1 2">
    <name type="scientific">Dunaliella salina</name>
    <name type="common">Green alga</name>
    <name type="synonym">Protococcus salinus</name>
    <dbReference type="NCBI Taxonomy" id="3046"/>
    <lineage>
        <taxon>Eukaryota</taxon>
        <taxon>Viridiplantae</taxon>
        <taxon>Chlorophyta</taxon>
        <taxon>core chlorophytes</taxon>
        <taxon>Chlorophyceae</taxon>
        <taxon>CS clade</taxon>
        <taxon>Chlamydomonadales</taxon>
        <taxon>Dunaliellaceae</taxon>
        <taxon>Dunaliella</taxon>
    </lineage>
</organism>
<protein>
    <submittedName>
        <fullName evidence="1">Uncharacterized protein</fullName>
    </submittedName>
</protein>
<evidence type="ECO:0000313" key="1">
    <source>
        <dbReference type="EMBL" id="KAF5838051.1"/>
    </source>
</evidence>
<evidence type="ECO:0000313" key="2">
    <source>
        <dbReference type="Proteomes" id="UP000815325"/>
    </source>
</evidence>
<reference evidence="1" key="1">
    <citation type="submission" date="2017-08" db="EMBL/GenBank/DDBJ databases">
        <authorList>
            <person name="Polle J.E."/>
            <person name="Barry K."/>
            <person name="Cushman J."/>
            <person name="Schmutz J."/>
            <person name="Tran D."/>
            <person name="Hathwaick L.T."/>
            <person name="Yim W.C."/>
            <person name="Jenkins J."/>
            <person name="Mckie-Krisberg Z.M."/>
            <person name="Prochnik S."/>
            <person name="Lindquist E."/>
            <person name="Dockter R.B."/>
            <person name="Adam C."/>
            <person name="Molina H."/>
            <person name="Bunkerborg J."/>
            <person name="Jin E."/>
            <person name="Buchheim M."/>
            <person name="Magnuson J."/>
        </authorList>
    </citation>
    <scope>NUCLEOTIDE SEQUENCE</scope>
    <source>
        <strain evidence="1">CCAP 19/18</strain>
    </source>
</reference>
<comment type="caution">
    <text evidence="1">The sequence shown here is derived from an EMBL/GenBank/DDBJ whole genome shotgun (WGS) entry which is preliminary data.</text>
</comment>
<keyword evidence="2" id="KW-1185">Reference proteome</keyword>
<dbReference type="EMBL" id="MU069593">
    <property type="protein sequence ID" value="KAF5838051.1"/>
    <property type="molecule type" value="Genomic_DNA"/>
</dbReference>
<gene>
    <name evidence="1" type="ORF">DUNSADRAFT_3485</name>
</gene>
<accession>A0ABQ7GTV8</accession>